<evidence type="ECO:0000313" key="2">
    <source>
        <dbReference type="Proteomes" id="UP001304895"/>
    </source>
</evidence>
<reference evidence="1" key="1">
    <citation type="journal article" date="2023" name="Mol. Phylogenet. Evol.">
        <title>Genome-scale phylogeny and comparative genomics of the fungal order Sordariales.</title>
        <authorList>
            <person name="Hensen N."/>
            <person name="Bonometti L."/>
            <person name="Westerberg I."/>
            <person name="Brannstrom I.O."/>
            <person name="Guillou S."/>
            <person name="Cros-Aarteil S."/>
            <person name="Calhoun S."/>
            <person name="Haridas S."/>
            <person name="Kuo A."/>
            <person name="Mondo S."/>
            <person name="Pangilinan J."/>
            <person name="Riley R."/>
            <person name="LaButti K."/>
            <person name="Andreopoulos B."/>
            <person name="Lipzen A."/>
            <person name="Chen C."/>
            <person name="Yan M."/>
            <person name="Daum C."/>
            <person name="Ng V."/>
            <person name="Clum A."/>
            <person name="Steindorff A."/>
            <person name="Ohm R.A."/>
            <person name="Martin F."/>
            <person name="Silar P."/>
            <person name="Natvig D.O."/>
            <person name="Lalanne C."/>
            <person name="Gautier V."/>
            <person name="Ament-Velasquez S.L."/>
            <person name="Kruys A."/>
            <person name="Hutchinson M.I."/>
            <person name="Powell A.J."/>
            <person name="Barry K."/>
            <person name="Miller A.N."/>
            <person name="Grigoriev I.V."/>
            <person name="Debuchy R."/>
            <person name="Gladieux P."/>
            <person name="Hiltunen Thoren M."/>
            <person name="Johannesson H."/>
        </authorList>
    </citation>
    <scope>NUCLEOTIDE SEQUENCE</scope>
    <source>
        <strain evidence="1">CBS 123565</strain>
    </source>
</reference>
<comment type="caution">
    <text evidence="1">The sequence shown here is derived from an EMBL/GenBank/DDBJ whole genome shotgun (WGS) entry which is preliminary data.</text>
</comment>
<dbReference type="EMBL" id="MU853421">
    <property type="protein sequence ID" value="KAK4131829.1"/>
    <property type="molecule type" value="Genomic_DNA"/>
</dbReference>
<proteinExistence type="predicted"/>
<protein>
    <submittedName>
        <fullName evidence="1">Uncharacterized protein</fullName>
    </submittedName>
</protein>
<keyword evidence="2" id="KW-1185">Reference proteome</keyword>
<gene>
    <name evidence="1" type="ORF">BT67DRAFT_444244</name>
</gene>
<sequence length="81" mass="8826">MGCLTLPLSFCRSSRPRCSLSSLCRRSASSSALLFDSYSRRPASALFSLSAARCFRSFSSWFRLSLSNLAHLGEQASPLSA</sequence>
<organism evidence="1 2">
    <name type="scientific">Trichocladium antarcticum</name>
    <dbReference type="NCBI Taxonomy" id="1450529"/>
    <lineage>
        <taxon>Eukaryota</taxon>
        <taxon>Fungi</taxon>
        <taxon>Dikarya</taxon>
        <taxon>Ascomycota</taxon>
        <taxon>Pezizomycotina</taxon>
        <taxon>Sordariomycetes</taxon>
        <taxon>Sordariomycetidae</taxon>
        <taxon>Sordariales</taxon>
        <taxon>Chaetomiaceae</taxon>
        <taxon>Trichocladium</taxon>
    </lineage>
</organism>
<dbReference type="AlphaFoldDB" id="A0AAN6ZBY9"/>
<name>A0AAN6ZBY9_9PEZI</name>
<reference evidence="1" key="2">
    <citation type="submission" date="2023-05" db="EMBL/GenBank/DDBJ databases">
        <authorList>
            <consortium name="Lawrence Berkeley National Laboratory"/>
            <person name="Steindorff A."/>
            <person name="Hensen N."/>
            <person name="Bonometti L."/>
            <person name="Westerberg I."/>
            <person name="Brannstrom I.O."/>
            <person name="Guillou S."/>
            <person name="Cros-Aarteil S."/>
            <person name="Calhoun S."/>
            <person name="Haridas S."/>
            <person name="Kuo A."/>
            <person name="Mondo S."/>
            <person name="Pangilinan J."/>
            <person name="Riley R."/>
            <person name="Labutti K."/>
            <person name="Andreopoulos B."/>
            <person name="Lipzen A."/>
            <person name="Chen C."/>
            <person name="Yanf M."/>
            <person name="Daum C."/>
            <person name="Ng V."/>
            <person name="Clum A."/>
            <person name="Ohm R."/>
            <person name="Martin F."/>
            <person name="Silar P."/>
            <person name="Natvig D."/>
            <person name="Lalanne C."/>
            <person name="Gautier V."/>
            <person name="Ament-Velasquez S.L."/>
            <person name="Kruys A."/>
            <person name="Hutchinson M.I."/>
            <person name="Powell A.J."/>
            <person name="Barry K."/>
            <person name="Miller A.N."/>
            <person name="Grigoriev I.V."/>
            <person name="Debuchy R."/>
            <person name="Gladieux P."/>
            <person name="Thoren M.H."/>
            <person name="Johannesson H."/>
        </authorList>
    </citation>
    <scope>NUCLEOTIDE SEQUENCE</scope>
    <source>
        <strain evidence="1">CBS 123565</strain>
    </source>
</reference>
<accession>A0AAN6ZBY9</accession>
<evidence type="ECO:0000313" key="1">
    <source>
        <dbReference type="EMBL" id="KAK4131829.1"/>
    </source>
</evidence>
<dbReference type="Proteomes" id="UP001304895">
    <property type="component" value="Unassembled WGS sequence"/>
</dbReference>